<organism evidence="1 2">
    <name type="scientific">Araneus ventricosus</name>
    <name type="common">Orbweaver spider</name>
    <name type="synonym">Epeira ventricosa</name>
    <dbReference type="NCBI Taxonomy" id="182803"/>
    <lineage>
        <taxon>Eukaryota</taxon>
        <taxon>Metazoa</taxon>
        <taxon>Ecdysozoa</taxon>
        <taxon>Arthropoda</taxon>
        <taxon>Chelicerata</taxon>
        <taxon>Arachnida</taxon>
        <taxon>Araneae</taxon>
        <taxon>Araneomorphae</taxon>
        <taxon>Entelegynae</taxon>
        <taxon>Araneoidea</taxon>
        <taxon>Araneidae</taxon>
        <taxon>Araneus</taxon>
    </lineage>
</organism>
<dbReference type="Proteomes" id="UP000499080">
    <property type="component" value="Unassembled WGS sequence"/>
</dbReference>
<evidence type="ECO:0000313" key="1">
    <source>
        <dbReference type="EMBL" id="GBM01842.1"/>
    </source>
</evidence>
<accession>A0A4Y2CBN0</accession>
<name>A0A4Y2CBN0_ARAVE</name>
<evidence type="ECO:0000313" key="2">
    <source>
        <dbReference type="Proteomes" id="UP000499080"/>
    </source>
</evidence>
<dbReference type="EMBL" id="BGPR01000174">
    <property type="protein sequence ID" value="GBM01842.1"/>
    <property type="molecule type" value="Genomic_DNA"/>
</dbReference>
<protein>
    <submittedName>
        <fullName evidence="1">Uncharacterized protein</fullName>
    </submittedName>
</protein>
<keyword evidence="2" id="KW-1185">Reference proteome</keyword>
<gene>
    <name evidence="1" type="ORF">AVEN_218963_1</name>
</gene>
<comment type="caution">
    <text evidence="1">The sequence shown here is derived from an EMBL/GenBank/DDBJ whole genome shotgun (WGS) entry which is preliminary data.</text>
</comment>
<sequence length="111" mass="13162">MFFLHWSEMEFWDGKRNVRTRSYYSMKHSRTVLTASKIQGTRTADIVIAYNTHFNRGFDVVMEVILQTIKQCREKFKEIDCVDILLRSARSQVNYTDVDLLRPSFLCNTTK</sequence>
<proteinExistence type="predicted"/>
<dbReference type="AlphaFoldDB" id="A0A4Y2CBN0"/>
<reference evidence="1 2" key="1">
    <citation type="journal article" date="2019" name="Sci. Rep.">
        <title>Orb-weaving spider Araneus ventricosus genome elucidates the spidroin gene catalogue.</title>
        <authorList>
            <person name="Kono N."/>
            <person name="Nakamura H."/>
            <person name="Ohtoshi R."/>
            <person name="Moran D.A.P."/>
            <person name="Shinohara A."/>
            <person name="Yoshida Y."/>
            <person name="Fujiwara M."/>
            <person name="Mori M."/>
            <person name="Tomita M."/>
            <person name="Arakawa K."/>
        </authorList>
    </citation>
    <scope>NUCLEOTIDE SEQUENCE [LARGE SCALE GENOMIC DNA]</scope>
</reference>